<reference evidence="1 2" key="1">
    <citation type="journal article" date="2015" name="Genome Announc.">
        <title>Draft Genome Sequences of Marine Isolates of Thalassomonas viridans and Thalassomonas actiniarum.</title>
        <authorList>
            <person name="Olonade I."/>
            <person name="van Zyl L.J."/>
            <person name="Trindade M."/>
        </authorList>
    </citation>
    <scope>NUCLEOTIDE SEQUENCE [LARGE SCALE GENOMIC DNA]</scope>
    <source>
        <strain evidence="1 2">XOM25</strain>
    </source>
</reference>
<dbReference type="SUPFAM" id="SSF51182">
    <property type="entry name" value="RmlC-like cupins"/>
    <property type="match status" value="1"/>
</dbReference>
<gene>
    <name evidence="1" type="ORF">SG34_009285</name>
</gene>
<dbReference type="InterPro" id="IPR014710">
    <property type="entry name" value="RmlC-like_jellyroll"/>
</dbReference>
<dbReference type="EMBL" id="CP059733">
    <property type="protein sequence ID" value="WDE07058.1"/>
    <property type="molecule type" value="Genomic_DNA"/>
</dbReference>
<dbReference type="RefSeq" id="WP_044841426.1">
    <property type="nucleotide sequence ID" value="NZ_CP059733.1"/>
</dbReference>
<keyword evidence="2" id="KW-1185">Reference proteome</keyword>
<dbReference type="InterPro" id="IPR011051">
    <property type="entry name" value="RmlC_Cupin_sf"/>
</dbReference>
<dbReference type="Gene3D" id="2.60.120.10">
    <property type="entry name" value="Jelly Rolls"/>
    <property type="match status" value="1"/>
</dbReference>
<organism evidence="1 2">
    <name type="scientific">Thalassomonas viridans</name>
    <dbReference type="NCBI Taxonomy" id="137584"/>
    <lineage>
        <taxon>Bacteria</taxon>
        <taxon>Pseudomonadati</taxon>
        <taxon>Pseudomonadota</taxon>
        <taxon>Gammaproteobacteria</taxon>
        <taxon>Alteromonadales</taxon>
        <taxon>Colwelliaceae</taxon>
        <taxon>Thalassomonas</taxon>
    </lineage>
</organism>
<evidence type="ECO:0000313" key="1">
    <source>
        <dbReference type="EMBL" id="WDE07058.1"/>
    </source>
</evidence>
<evidence type="ECO:0000313" key="2">
    <source>
        <dbReference type="Proteomes" id="UP000032352"/>
    </source>
</evidence>
<proteinExistence type="predicted"/>
<protein>
    <recommendedName>
        <fullName evidence="3">Cysteine dioxygenase</fullName>
    </recommendedName>
</protein>
<dbReference type="AlphaFoldDB" id="A0AAE9Z856"/>
<dbReference type="KEGG" id="tvd:SG34_009285"/>
<reference evidence="1 2" key="2">
    <citation type="journal article" date="2022" name="Mar. Drugs">
        <title>Bioassay-Guided Fractionation Leads to the Detection of Cholic Acid Generated by the Rare Thalassomonas sp.</title>
        <authorList>
            <person name="Pheiffer F."/>
            <person name="Schneider Y.K."/>
            <person name="Hansen E.H."/>
            <person name="Andersen J.H."/>
            <person name="Isaksson J."/>
            <person name="Busche T."/>
            <person name="R C."/>
            <person name="Kalinowski J."/>
            <person name="Zyl L.V."/>
            <person name="Trindade M."/>
        </authorList>
    </citation>
    <scope>NUCLEOTIDE SEQUENCE [LARGE SCALE GENOMIC DNA]</scope>
    <source>
        <strain evidence="1 2">XOM25</strain>
    </source>
</reference>
<accession>A0AAE9Z856</accession>
<evidence type="ECO:0008006" key="3">
    <source>
        <dbReference type="Google" id="ProtNLM"/>
    </source>
</evidence>
<sequence>MKNNALEHFITSIKDSWTGLNSETVIKSRELLKQLLKTPDSEPWLADLHRQKQESVELYRNPEHGFILLAHVEKQEQYRVPHNHGAGWVFYAVQHGAMEMSTYSQVTDQTGKTALVSRGAATINAGECNVYLPGDIHDTKCLSEYVLMFRLTSCDFKAEKREGRLIQYLG</sequence>
<dbReference type="Proteomes" id="UP000032352">
    <property type="component" value="Chromosome"/>
</dbReference>
<name>A0AAE9Z856_9GAMM</name>